<dbReference type="SUPFAM" id="SSF51735">
    <property type="entry name" value="NAD(P)-binding Rossmann-fold domains"/>
    <property type="match status" value="1"/>
</dbReference>
<keyword evidence="5" id="KW-1185">Reference proteome</keyword>
<evidence type="ECO:0000313" key="4">
    <source>
        <dbReference type="EMBL" id="TMW62801.1"/>
    </source>
</evidence>
<comment type="caution">
    <text evidence="4">The sequence shown here is derived from an EMBL/GenBank/DDBJ whole genome shotgun (WGS) entry which is preliminary data.</text>
</comment>
<dbReference type="AlphaFoldDB" id="A0A8K1CHC1"/>
<evidence type="ECO:0000313" key="5">
    <source>
        <dbReference type="Proteomes" id="UP000794436"/>
    </source>
</evidence>
<dbReference type="PRINTS" id="PR00081">
    <property type="entry name" value="GDHRDH"/>
</dbReference>
<protein>
    <recommendedName>
        <fullName evidence="6">Protochlorophyllide reductase</fullName>
    </recommendedName>
</protein>
<dbReference type="Pfam" id="PF00106">
    <property type="entry name" value="adh_short"/>
    <property type="match status" value="1"/>
</dbReference>
<sequence>MTTTSPDWDETQISSQKGKVAVVTGANSGIGYYTALFLATHGAHVILACRSDERGHKAIEAMQAAIDVIASDARGSVELMLVDLGSLASVRSFADEFHRKFDRLDLLINNAGMATASKPLTSDGYESHFGVNHLAHFYLTALLFDSLKASPAARVVNVSSLAHQGSKIDFETVKEGAGPGWSRYSQSKMANMLFTQELGRRLEDSQLTNIMSVAAHPGLAYTEGLDKTIENICPSFLQGAMKTIIAWLPIQSSAIGALSTLYAATADDVKSKQFFGPSGFGKCFGYPALETPDSECFSEEAAQKLWTLSEELIGQSFHVC</sequence>
<dbReference type="OrthoDB" id="47007at2759"/>
<evidence type="ECO:0000256" key="1">
    <source>
        <dbReference type="ARBA" id="ARBA00006484"/>
    </source>
</evidence>
<dbReference type="Proteomes" id="UP000794436">
    <property type="component" value="Unassembled WGS sequence"/>
</dbReference>
<dbReference type="PRINTS" id="PR00080">
    <property type="entry name" value="SDRFAMILY"/>
</dbReference>
<comment type="similarity">
    <text evidence="1 3">Belongs to the short-chain dehydrogenases/reductases (SDR) family.</text>
</comment>
<dbReference type="GO" id="GO:0016491">
    <property type="term" value="F:oxidoreductase activity"/>
    <property type="evidence" value="ECO:0007669"/>
    <property type="project" value="UniProtKB-KW"/>
</dbReference>
<gene>
    <name evidence="4" type="ORF">Poli38472_005419</name>
</gene>
<evidence type="ECO:0008006" key="6">
    <source>
        <dbReference type="Google" id="ProtNLM"/>
    </source>
</evidence>
<evidence type="ECO:0000256" key="3">
    <source>
        <dbReference type="RuleBase" id="RU000363"/>
    </source>
</evidence>
<dbReference type="Gene3D" id="3.40.50.720">
    <property type="entry name" value="NAD(P)-binding Rossmann-like Domain"/>
    <property type="match status" value="1"/>
</dbReference>
<dbReference type="CDD" id="cd05327">
    <property type="entry name" value="retinol-DH_like_SDR_c_like"/>
    <property type="match status" value="1"/>
</dbReference>
<dbReference type="EMBL" id="SPLM01000073">
    <property type="protein sequence ID" value="TMW62801.1"/>
    <property type="molecule type" value="Genomic_DNA"/>
</dbReference>
<keyword evidence="2" id="KW-0560">Oxidoreductase</keyword>
<proteinExistence type="inferred from homology"/>
<reference evidence="4" key="1">
    <citation type="submission" date="2019-03" db="EMBL/GenBank/DDBJ databases">
        <title>Long read genome sequence of the mycoparasitic Pythium oligandrum ATCC 38472 isolated from sugarbeet rhizosphere.</title>
        <authorList>
            <person name="Gaulin E."/>
        </authorList>
    </citation>
    <scope>NUCLEOTIDE SEQUENCE</scope>
    <source>
        <strain evidence="4">ATCC 38472_TT</strain>
    </source>
</reference>
<dbReference type="PANTHER" id="PTHR24320">
    <property type="entry name" value="RETINOL DEHYDROGENASE"/>
    <property type="match status" value="1"/>
</dbReference>
<name>A0A8K1CHC1_PYTOL</name>
<dbReference type="InterPro" id="IPR036291">
    <property type="entry name" value="NAD(P)-bd_dom_sf"/>
</dbReference>
<dbReference type="PANTHER" id="PTHR24320:SF148">
    <property type="entry name" value="NAD(P)-BINDING ROSSMANN-FOLD SUPERFAMILY PROTEIN"/>
    <property type="match status" value="1"/>
</dbReference>
<organism evidence="4 5">
    <name type="scientific">Pythium oligandrum</name>
    <name type="common">Mycoparasitic fungus</name>
    <dbReference type="NCBI Taxonomy" id="41045"/>
    <lineage>
        <taxon>Eukaryota</taxon>
        <taxon>Sar</taxon>
        <taxon>Stramenopiles</taxon>
        <taxon>Oomycota</taxon>
        <taxon>Peronosporomycetes</taxon>
        <taxon>Pythiales</taxon>
        <taxon>Pythiaceae</taxon>
        <taxon>Pythium</taxon>
    </lineage>
</organism>
<dbReference type="NCBIfam" id="NF004846">
    <property type="entry name" value="PRK06197.1"/>
    <property type="match status" value="1"/>
</dbReference>
<evidence type="ECO:0000256" key="2">
    <source>
        <dbReference type="ARBA" id="ARBA00023002"/>
    </source>
</evidence>
<accession>A0A8K1CHC1</accession>
<dbReference type="InterPro" id="IPR002347">
    <property type="entry name" value="SDR_fam"/>
</dbReference>